<dbReference type="GO" id="GO:0032389">
    <property type="term" value="C:MutLalpha complex"/>
    <property type="evidence" value="ECO:0007669"/>
    <property type="project" value="TreeGrafter"/>
</dbReference>
<dbReference type="AlphaFoldDB" id="A0A5A8C7M6"/>
<reference evidence="8 9" key="1">
    <citation type="submission" date="2019-07" db="EMBL/GenBank/DDBJ databases">
        <title>Genomes of Cafeteria roenbergensis.</title>
        <authorList>
            <person name="Fischer M.G."/>
            <person name="Hackl T."/>
            <person name="Roman M."/>
        </authorList>
    </citation>
    <scope>NUCLEOTIDE SEQUENCE [LARGE SCALE GENOMIC DNA]</scope>
    <source>
        <strain evidence="8 9">BVI</strain>
    </source>
</reference>
<keyword evidence="9" id="KW-1185">Reference proteome</keyword>
<dbReference type="InterPro" id="IPR013507">
    <property type="entry name" value="DNA_mismatch_S5_2-like"/>
</dbReference>
<evidence type="ECO:0000259" key="7">
    <source>
        <dbReference type="SMART" id="SM01340"/>
    </source>
</evidence>
<name>A0A5A8C7M6_CAFRO</name>
<dbReference type="Pfam" id="PF13589">
    <property type="entry name" value="HATPase_c_3"/>
    <property type="match status" value="1"/>
</dbReference>
<dbReference type="InterPro" id="IPR036890">
    <property type="entry name" value="HATPase_C_sf"/>
</dbReference>
<sequence length="1053" mass="108989">MAAASSAGAPSIRRLSQEVVNRIAAGEVVHRPANAVKEMLENSLDAGATNITITAKGGGLKFLQIQDNGHGIRKEDMGIVCERFTTSKLREFGDLNSIQTYGFRGEALASISHVARLTITTMTRDGPCAFKASYLDGAPVPAGPGGSPGPQPCAGVPGTQITVEDVFYNMPTRLRAFRSPSEEYNRIIEVVTRYAVHCGDRGVAFTCRKHGSSSPDVHSPASKDRRAVVRHLYGAALAKELLDVSGGPGLKPGAAATGPCGSSAGEGAAGSATAAATSDAGDAAAEGTPFAFSGLVSNANYSMKRRVFILFINGRLVDCPPIRKAVEAVFSDYLPKGTHPWVYLRLDLPGDAVDVNVHPTKREVHFLGEDEVVEAVASRVADVLMGANASRSFFAQTLLPGATAASRADPADGGTLSGRRLSAGHRNAQAPRQSLAAGDAVTVTLDHRGHAAAAGAAEAGSDLDQSDGDDSGVGAPAGKRRRGRAAGLREGNGRDGGASTPADGGGSERRGAGDGGDGRSHNDDGAGGHGDDGGGDDDEGGGDDSADDGEEEEEEEDAAAAKTRPRAARPTRSVVSKAAGYPSKTVRTDSGMQTLTRFLSVGGAGVLSDAVAAEGGQRGLAPAGSAGGGRLTSARSRAGRAAELRDFAMTAVAQQPGRRANGSSSSSSAAAAAAAVGGGEVDDCCDDGEGGAGAAEIDIDASCDVDGAPVAKRLRQAGGMDAASAVASAAGVGRAGAAAERTARRAGASPVRLTSVRELRAEAERATHKGLTAAVRKHTFVGVVDEELSLVQFGTKLLLVNHLSFARELMYQQALRLFAGMHSFELRPAPGVRELVLMALEGPDGRGMDEAAKGAAADAVASLLESKAEMLSEYFGVGFRMQQPEAAADSHGDGDGDGDKEGADNVEQRLVVAALPRLVDGHSPCLDFLPEFVLAMAYDVDWEDEKGCFQTVAAVLAELYARVPSIPRFTDEPFERPPASGGSRVEAATKALRAEDEELLKLRRQPGSALWVVEQVLWPAFRFGLTPSRALAEDHNVIQIACTEQLYRVFERC</sequence>
<dbReference type="Pfam" id="PF16413">
    <property type="entry name" value="Mlh1_C"/>
    <property type="match status" value="1"/>
</dbReference>
<dbReference type="InterPro" id="IPR014721">
    <property type="entry name" value="Ribsml_uS5_D2-typ_fold_subgr"/>
</dbReference>
<dbReference type="FunFam" id="3.30.565.10:FF:000109">
    <property type="entry name" value="Related to MLH1-DNA mismatch repair protein"/>
    <property type="match status" value="1"/>
</dbReference>
<dbReference type="CDD" id="cd16926">
    <property type="entry name" value="HATPase_MutL-MLH-PMS-like"/>
    <property type="match status" value="1"/>
</dbReference>
<dbReference type="GO" id="GO:0016887">
    <property type="term" value="F:ATP hydrolysis activity"/>
    <property type="evidence" value="ECO:0007669"/>
    <property type="project" value="InterPro"/>
</dbReference>
<organism evidence="8 9">
    <name type="scientific">Cafeteria roenbergensis</name>
    <name type="common">Marine flagellate</name>
    <dbReference type="NCBI Taxonomy" id="33653"/>
    <lineage>
        <taxon>Eukaryota</taxon>
        <taxon>Sar</taxon>
        <taxon>Stramenopiles</taxon>
        <taxon>Bigyra</taxon>
        <taxon>Opalozoa</taxon>
        <taxon>Bicosoecida</taxon>
        <taxon>Cafeteriaceae</taxon>
        <taxon>Cafeteria</taxon>
    </lineage>
</organism>
<dbReference type="PROSITE" id="PS00058">
    <property type="entry name" value="DNA_MISMATCH_REPAIR_1"/>
    <property type="match status" value="1"/>
</dbReference>
<dbReference type="SMART" id="SM01340">
    <property type="entry name" value="DNA_mis_repair"/>
    <property type="match status" value="1"/>
</dbReference>
<dbReference type="GO" id="GO:0030983">
    <property type="term" value="F:mismatched DNA binding"/>
    <property type="evidence" value="ECO:0007669"/>
    <property type="project" value="InterPro"/>
</dbReference>
<keyword evidence="5" id="KW-0539">Nucleus</keyword>
<dbReference type="Pfam" id="PF01119">
    <property type="entry name" value="DNA_mis_repair"/>
    <property type="match status" value="1"/>
</dbReference>
<dbReference type="InterPro" id="IPR014762">
    <property type="entry name" value="DNA_mismatch_repair_CS"/>
</dbReference>
<evidence type="ECO:0000256" key="4">
    <source>
        <dbReference type="ARBA" id="ARBA00023204"/>
    </source>
</evidence>
<dbReference type="InterPro" id="IPR038973">
    <property type="entry name" value="MutL/Mlh/Pms-like"/>
</dbReference>
<dbReference type="InterPro" id="IPR002099">
    <property type="entry name" value="MutL/Mlh/PMS"/>
</dbReference>
<dbReference type="Gene3D" id="3.30.230.10">
    <property type="match status" value="1"/>
</dbReference>
<accession>A0A5A8C7M6</accession>
<feature type="region of interest" description="Disordered" evidence="6">
    <location>
        <begin position="452"/>
        <end position="588"/>
    </location>
</feature>
<dbReference type="NCBIfam" id="TIGR00585">
    <property type="entry name" value="mutl"/>
    <property type="match status" value="1"/>
</dbReference>
<gene>
    <name evidence="8" type="ORF">FNF29_06190</name>
</gene>
<dbReference type="EMBL" id="VLTN01000046">
    <property type="protein sequence ID" value="KAA0149102.1"/>
    <property type="molecule type" value="Genomic_DNA"/>
</dbReference>
<comment type="similarity">
    <text evidence="2">Belongs to the DNA mismatch repair MutL/HexB family.</text>
</comment>
<evidence type="ECO:0000256" key="1">
    <source>
        <dbReference type="ARBA" id="ARBA00004123"/>
    </source>
</evidence>
<keyword evidence="4" id="KW-0234">DNA repair</keyword>
<dbReference type="SUPFAM" id="SSF55874">
    <property type="entry name" value="ATPase domain of HSP90 chaperone/DNA topoisomerase II/histidine kinase"/>
    <property type="match status" value="1"/>
</dbReference>
<dbReference type="SUPFAM" id="SSF54211">
    <property type="entry name" value="Ribosomal protein S5 domain 2-like"/>
    <property type="match status" value="1"/>
</dbReference>
<dbReference type="GO" id="GO:0005524">
    <property type="term" value="F:ATP binding"/>
    <property type="evidence" value="ECO:0007669"/>
    <property type="project" value="InterPro"/>
</dbReference>
<dbReference type="InterPro" id="IPR032189">
    <property type="entry name" value="Mlh1_C"/>
</dbReference>
<feature type="domain" description="DNA mismatch repair protein S5" evidence="7">
    <location>
        <begin position="229"/>
        <end position="385"/>
    </location>
</feature>
<protein>
    <recommendedName>
        <fullName evidence="7">DNA mismatch repair protein S5 domain-containing protein</fullName>
    </recommendedName>
</protein>
<dbReference type="PANTHER" id="PTHR10073:SF12">
    <property type="entry name" value="DNA MISMATCH REPAIR PROTEIN MLH1"/>
    <property type="match status" value="1"/>
</dbReference>
<feature type="compositionally biased region" description="Low complexity" evidence="6">
    <location>
        <begin position="452"/>
        <end position="463"/>
    </location>
</feature>
<dbReference type="GO" id="GO:0140664">
    <property type="term" value="F:ATP-dependent DNA damage sensor activity"/>
    <property type="evidence" value="ECO:0007669"/>
    <property type="project" value="InterPro"/>
</dbReference>
<keyword evidence="3" id="KW-0227">DNA damage</keyword>
<comment type="caution">
    <text evidence="8">The sequence shown here is derived from an EMBL/GenBank/DDBJ whole genome shotgun (WGS) entry which is preliminary data.</text>
</comment>
<evidence type="ECO:0000256" key="3">
    <source>
        <dbReference type="ARBA" id="ARBA00022763"/>
    </source>
</evidence>
<evidence type="ECO:0000313" key="8">
    <source>
        <dbReference type="EMBL" id="KAA0149102.1"/>
    </source>
</evidence>
<dbReference type="Proteomes" id="UP000323011">
    <property type="component" value="Unassembled WGS sequence"/>
</dbReference>
<feature type="compositionally biased region" description="Basic and acidic residues" evidence="6">
    <location>
        <begin position="506"/>
        <end position="532"/>
    </location>
</feature>
<dbReference type="OMA" id="RAFLYQS"/>
<feature type="region of interest" description="Disordered" evidence="6">
    <location>
        <begin position="619"/>
        <end position="638"/>
    </location>
</feature>
<dbReference type="Gene3D" id="3.30.565.10">
    <property type="entry name" value="Histidine kinase-like ATPase, C-terminal domain"/>
    <property type="match status" value="1"/>
</dbReference>
<dbReference type="FunFam" id="3.30.230.10:FF:000014">
    <property type="entry name" value="DNA mismatch repair protein Mlh1"/>
    <property type="match status" value="1"/>
</dbReference>
<proteinExistence type="inferred from homology"/>
<dbReference type="InterPro" id="IPR020568">
    <property type="entry name" value="Ribosomal_Su5_D2-typ_SF"/>
</dbReference>
<evidence type="ECO:0000256" key="2">
    <source>
        <dbReference type="ARBA" id="ARBA00006082"/>
    </source>
</evidence>
<feature type="compositionally biased region" description="Acidic residues" evidence="6">
    <location>
        <begin position="533"/>
        <end position="558"/>
    </location>
</feature>
<evidence type="ECO:0000256" key="5">
    <source>
        <dbReference type="ARBA" id="ARBA00023242"/>
    </source>
</evidence>
<evidence type="ECO:0000256" key="6">
    <source>
        <dbReference type="SAM" id="MobiDB-lite"/>
    </source>
</evidence>
<feature type="region of interest" description="Disordered" evidence="6">
    <location>
        <begin position="404"/>
        <end position="435"/>
    </location>
</feature>
<evidence type="ECO:0000313" key="9">
    <source>
        <dbReference type="Proteomes" id="UP000323011"/>
    </source>
</evidence>
<dbReference type="PANTHER" id="PTHR10073">
    <property type="entry name" value="DNA MISMATCH REPAIR PROTEIN MLH, PMS, MUTL"/>
    <property type="match status" value="1"/>
</dbReference>
<comment type="subcellular location">
    <subcellularLocation>
        <location evidence="1">Nucleus</location>
    </subcellularLocation>
</comment>
<dbReference type="GO" id="GO:0006298">
    <property type="term" value="P:mismatch repair"/>
    <property type="evidence" value="ECO:0007669"/>
    <property type="project" value="InterPro"/>
</dbReference>